<evidence type="ECO:0000313" key="8">
    <source>
        <dbReference type="Proteomes" id="UP000178176"/>
    </source>
</evidence>
<evidence type="ECO:0000256" key="3">
    <source>
        <dbReference type="ARBA" id="ARBA00022679"/>
    </source>
</evidence>
<dbReference type="GO" id="GO:0004618">
    <property type="term" value="F:phosphoglycerate kinase activity"/>
    <property type="evidence" value="ECO:0007669"/>
    <property type="project" value="UniProtKB-EC"/>
</dbReference>
<dbReference type="AlphaFoldDB" id="A0A1F4YCG2"/>
<dbReference type="GO" id="GO:0043531">
    <property type="term" value="F:ADP binding"/>
    <property type="evidence" value="ECO:0007669"/>
    <property type="project" value="TreeGrafter"/>
</dbReference>
<dbReference type="GO" id="GO:0006094">
    <property type="term" value="P:gluconeogenesis"/>
    <property type="evidence" value="ECO:0007669"/>
    <property type="project" value="TreeGrafter"/>
</dbReference>
<evidence type="ECO:0000256" key="5">
    <source>
        <dbReference type="ARBA" id="ARBA00022777"/>
    </source>
</evidence>
<dbReference type="GO" id="GO:0005524">
    <property type="term" value="F:ATP binding"/>
    <property type="evidence" value="ECO:0007669"/>
    <property type="project" value="UniProtKB-KW"/>
</dbReference>
<evidence type="ECO:0000256" key="4">
    <source>
        <dbReference type="ARBA" id="ARBA00022741"/>
    </source>
</evidence>
<dbReference type="Gene3D" id="3.40.50.1260">
    <property type="entry name" value="Phosphoglycerate kinase, N-terminal domain"/>
    <property type="match status" value="3"/>
</dbReference>
<dbReference type="InterPro" id="IPR015824">
    <property type="entry name" value="Phosphoglycerate_kinase_N"/>
</dbReference>
<dbReference type="GO" id="GO:0005829">
    <property type="term" value="C:cytosol"/>
    <property type="evidence" value="ECO:0007669"/>
    <property type="project" value="TreeGrafter"/>
</dbReference>
<dbReference type="GO" id="GO:0006096">
    <property type="term" value="P:glycolytic process"/>
    <property type="evidence" value="ECO:0007669"/>
    <property type="project" value="InterPro"/>
</dbReference>
<gene>
    <name evidence="7" type="ORF">A2876_03610</name>
</gene>
<evidence type="ECO:0000313" key="7">
    <source>
        <dbReference type="EMBL" id="OGC91622.1"/>
    </source>
</evidence>
<comment type="catalytic activity">
    <reaction evidence="1">
        <text>(2R)-3-phosphoglycerate + ATP = (2R)-3-phospho-glyceroyl phosphate + ADP</text>
        <dbReference type="Rhea" id="RHEA:14801"/>
        <dbReference type="ChEBI" id="CHEBI:30616"/>
        <dbReference type="ChEBI" id="CHEBI:57604"/>
        <dbReference type="ChEBI" id="CHEBI:58272"/>
        <dbReference type="ChEBI" id="CHEBI:456216"/>
        <dbReference type="EC" id="2.7.2.3"/>
    </reaction>
</comment>
<keyword evidence="3" id="KW-0808">Transferase</keyword>
<organism evidence="7 8">
    <name type="scientific">Candidatus Amesbacteria bacterium RIFCSPHIGHO2_01_FULL_48_32b</name>
    <dbReference type="NCBI Taxonomy" id="1797253"/>
    <lineage>
        <taxon>Bacteria</taxon>
        <taxon>Candidatus Amesiibacteriota</taxon>
    </lineage>
</organism>
<proteinExistence type="predicted"/>
<dbReference type="EMBL" id="MEXH01000033">
    <property type="protein sequence ID" value="OGC91622.1"/>
    <property type="molecule type" value="Genomic_DNA"/>
</dbReference>
<dbReference type="PANTHER" id="PTHR11406:SF23">
    <property type="entry name" value="PHOSPHOGLYCERATE KINASE 1, CHLOROPLASTIC-RELATED"/>
    <property type="match status" value="1"/>
</dbReference>
<dbReference type="SUPFAM" id="SSF53748">
    <property type="entry name" value="Phosphoglycerate kinase"/>
    <property type="match status" value="1"/>
</dbReference>
<dbReference type="Proteomes" id="UP000178176">
    <property type="component" value="Unassembled WGS sequence"/>
</dbReference>
<reference evidence="7 8" key="1">
    <citation type="journal article" date="2016" name="Nat. Commun.">
        <title>Thousands of microbial genomes shed light on interconnected biogeochemical processes in an aquifer system.</title>
        <authorList>
            <person name="Anantharaman K."/>
            <person name="Brown C.T."/>
            <person name="Hug L.A."/>
            <person name="Sharon I."/>
            <person name="Castelle C.J."/>
            <person name="Probst A.J."/>
            <person name="Thomas B.C."/>
            <person name="Singh A."/>
            <person name="Wilkins M.J."/>
            <person name="Karaoz U."/>
            <person name="Brodie E.L."/>
            <person name="Williams K.H."/>
            <person name="Hubbard S.S."/>
            <person name="Banfield J.F."/>
        </authorList>
    </citation>
    <scope>NUCLEOTIDE SEQUENCE [LARGE SCALE GENOMIC DNA]</scope>
</reference>
<dbReference type="EC" id="2.7.2.3" evidence="2"/>
<dbReference type="InterPro" id="IPR001576">
    <property type="entry name" value="Phosphoglycerate_kinase"/>
</dbReference>
<keyword evidence="6" id="KW-0067">ATP-binding</keyword>
<dbReference type="Pfam" id="PF00162">
    <property type="entry name" value="PGK"/>
    <property type="match status" value="2"/>
</dbReference>
<protein>
    <recommendedName>
        <fullName evidence="2">phosphoglycerate kinase</fullName>
        <ecNumber evidence="2">2.7.2.3</ecNumber>
    </recommendedName>
</protein>
<keyword evidence="5" id="KW-0418">Kinase</keyword>
<comment type="caution">
    <text evidence="7">The sequence shown here is derived from an EMBL/GenBank/DDBJ whole genome shotgun (WGS) entry which is preliminary data.</text>
</comment>
<dbReference type="PANTHER" id="PTHR11406">
    <property type="entry name" value="PHOSPHOGLYCERATE KINASE"/>
    <property type="match status" value="1"/>
</dbReference>
<evidence type="ECO:0000256" key="1">
    <source>
        <dbReference type="ARBA" id="ARBA00000642"/>
    </source>
</evidence>
<evidence type="ECO:0000256" key="6">
    <source>
        <dbReference type="ARBA" id="ARBA00022840"/>
    </source>
</evidence>
<sequence>MSGKFLKSIRDVEVGGKSVLVRGDLDVDDGDNPRVRAVREVINLLGSRSAGRVKVIGHRETNYDICVQLRGEFGAVEFDDRLRDNRGEKENSEEFARQLADGWDVYVNEAFATSHRKHASIDALPRLMAGEGKQVCVGERFYAELEKLDEVWTKVGRKVLVIGGVKVEDKQKFAETMENRFSAVLKGGLLPGIKLRPDGLDISDKLIEEYEKTIAGADVILAAGVMGKYEDEGASEGTRRVLLAITNNGRAYKIAGGGDIEMAISKYGLTEKFDWISVGGGAMLEYLATGTLVGIEALV</sequence>
<evidence type="ECO:0000256" key="2">
    <source>
        <dbReference type="ARBA" id="ARBA00013061"/>
    </source>
</evidence>
<keyword evidence="4" id="KW-0547">Nucleotide-binding</keyword>
<dbReference type="InterPro" id="IPR036043">
    <property type="entry name" value="Phosphoglycerate_kinase_sf"/>
</dbReference>
<name>A0A1F4YCG2_9BACT</name>
<accession>A0A1F4YCG2</accession>